<keyword evidence="8" id="KW-0949">S-adenosyl-L-methionine</keyword>
<evidence type="ECO:0000256" key="3">
    <source>
        <dbReference type="ARBA" id="ARBA00022485"/>
    </source>
</evidence>
<proteinExistence type="predicted"/>
<dbReference type="Gene3D" id="2.40.50.140">
    <property type="entry name" value="Nucleic acid-binding proteins"/>
    <property type="match status" value="1"/>
</dbReference>
<evidence type="ECO:0000256" key="5">
    <source>
        <dbReference type="ARBA" id="ARBA00022552"/>
    </source>
</evidence>
<dbReference type="CDD" id="cd01335">
    <property type="entry name" value="Radical_SAM"/>
    <property type="match status" value="1"/>
</dbReference>
<dbReference type="InterPro" id="IPR048970">
    <property type="entry name" value="OB_Ssb-like"/>
</dbReference>
<dbReference type="GO" id="GO:0070475">
    <property type="term" value="P:rRNA base methylation"/>
    <property type="evidence" value="ECO:0007669"/>
    <property type="project" value="InterPro"/>
</dbReference>
<dbReference type="PROSITE" id="PS51918">
    <property type="entry name" value="RADICAL_SAM"/>
    <property type="match status" value="1"/>
</dbReference>
<dbReference type="SFLD" id="SFLDG01062">
    <property type="entry name" value="methyltransferase_(Class_A)"/>
    <property type="match status" value="1"/>
</dbReference>
<dbReference type="InterPro" id="IPR040072">
    <property type="entry name" value="Methyltransferase_A"/>
</dbReference>
<evidence type="ECO:0000313" key="13">
    <source>
        <dbReference type="EMBL" id="KAD4983204.1"/>
    </source>
</evidence>
<dbReference type="PANTHER" id="PTHR30544:SF9">
    <property type="entry name" value="RADICAL SAM SUPERFAMILY PROTEIN"/>
    <property type="match status" value="1"/>
</dbReference>
<dbReference type="SFLD" id="SFLDF00275">
    <property type="entry name" value="adenosine_C2_methyltransferase"/>
    <property type="match status" value="1"/>
</dbReference>
<dbReference type="InterPro" id="IPR012340">
    <property type="entry name" value="NA-bd_OB-fold"/>
</dbReference>
<evidence type="ECO:0000256" key="4">
    <source>
        <dbReference type="ARBA" id="ARBA00022490"/>
    </source>
</evidence>
<dbReference type="AlphaFoldDB" id="A0A5N6NQT0"/>
<dbReference type="PANTHER" id="PTHR30544">
    <property type="entry name" value="23S RRNA METHYLTRANSFERASE"/>
    <property type="match status" value="1"/>
</dbReference>
<dbReference type="GO" id="GO:0030488">
    <property type="term" value="P:tRNA methylation"/>
    <property type="evidence" value="ECO:0007669"/>
    <property type="project" value="InterPro"/>
</dbReference>
<protein>
    <recommendedName>
        <fullName evidence="12">Radical SAM core domain-containing protein</fullName>
    </recommendedName>
</protein>
<dbReference type="SUPFAM" id="SSF102114">
    <property type="entry name" value="Radical SAM enzymes"/>
    <property type="match status" value="1"/>
</dbReference>
<dbReference type="GO" id="GO:0005737">
    <property type="term" value="C:cytoplasm"/>
    <property type="evidence" value="ECO:0007669"/>
    <property type="project" value="UniProtKB-SubCell"/>
</dbReference>
<evidence type="ECO:0000256" key="11">
    <source>
        <dbReference type="ARBA" id="ARBA00023014"/>
    </source>
</evidence>
<dbReference type="InterPro" id="IPR027492">
    <property type="entry name" value="RNA_MTrfase_RlmN"/>
</dbReference>
<dbReference type="InterPro" id="IPR013785">
    <property type="entry name" value="Aldolase_TIM"/>
</dbReference>
<keyword evidence="4" id="KW-0963">Cytoplasm</keyword>
<evidence type="ECO:0000256" key="10">
    <source>
        <dbReference type="ARBA" id="ARBA00023004"/>
    </source>
</evidence>
<dbReference type="FunFam" id="3.20.20.70:FF:000161">
    <property type="entry name" value="Dual-specificity RNA methyltransferase RlmN"/>
    <property type="match status" value="1"/>
</dbReference>
<comment type="subcellular location">
    <subcellularLocation>
        <location evidence="2">Cytoplasm</location>
    </subcellularLocation>
</comment>
<reference evidence="13 14" key="1">
    <citation type="submission" date="2019-05" db="EMBL/GenBank/DDBJ databases">
        <title>Mikania micrantha, genome provides insights into the molecular mechanism of rapid growth.</title>
        <authorList>
            <person name="Liu B."/>
        </authorList>
    </citation>
    <scope>NUCLEOTIDE SEQUENCE [LARGE SCALE GENOMIC DNA]</scope>
    <source>
        <strain evidence="13">NLD-2019</strain>
        <tissue evidence="13">Leaf</tissue>
    </source>
</reference>
<keyword evidence="9" id="KW-0479">Metal-binding</keyword>
<evidence type="ECO:0000256" key="6">
    <source>
        <dbReference type="ARBA" id="ARBA00022603"/>
    </source>
</evidence>
<keyword evidence="11" id="KW-0411">Iron-sulfur</keyword>
<dbReference type="SFLD" id="SFLDS00029">
    <property type="entry name" value="Radical_SAM"/>
    <property type="match status" value="1"/>
</dbReference>
<dbReference type="GO" id="GO:0046872">
    <property type="term" value="F:metal ion binding"/>
    <property type="evidence" value="ECO:0007669"/>
    <property type="project" value="UniProtKB-KW"/>
</dbReference>
<dbReference type="Pfam" id="PF21473">
    <property type="entry name" value="OB_Ssb-like"/>
    <property type="match status" value="1"/>
</dbReference>
<dbReference type="EMBL" id="SZYD01000010">
    <property type="protein sequence ID" value="KAD4983204.1"/>
    <property type="molecule type" value="Genomic_DNA"/>
</dbReference>
<evidence type="ECO:0000259" key="12">
    <source>
        <dbReference type="PROSITE" id="PS51918"/>
    </source>
</evidence>
<keyword evidence="6" id="KW-0489">Methyltransferase</keyword>
<evidence type="ECO:0000256" key="8">
    <source>
        <dbReference type="ARBA" id="ARBA00022691"/>
    </source>
</evidence>
<dbReference type="InterPro" id="IPR004383">
    <property type="entry name" value="rRNA_lsu_MTrfase_RlmN/Cfr"/>
</dbReference>
<dbReference type="Gene3D" id="3.20.20.70">
    <property type="entry name" value="Aldolase class I"/>
    <property type="match status" value="1"/>
</dbReference>
<dbReference type="GO" id="GO:0008173">
    <property type="term" value="F:RNA methyltransferase activity"/>
    <property type="evidence" value="ECO:0007669"/>
    <property type="project" value="InterPro"/>
</dbReference>
<dbReference type="InterPro" id="IPR058240">
    <property type="entry name" value="rSAM_sf"/>
</dbReference>
<keyword evidence="14" id="KW-1185">Reference proteome</keyword>
<keyword evidence="10" id="KW-0408">Iron</keyword>
<evidence type="ECO:0000256" key="1">
    <source>
        <dbReference type="ARBA" id="ARBA00001966"/>
    </source>
</evidence>
<feature type="domain" description="Radical SAM core" evidence="12">
    <location>
        <begin position="404"/>
        <end position="647"/>
    </location>
</feature>
<dbReference type="CDD" id="cd04491">
    <property type="entry name" value="SoSSB_OBF"/>
    <property type="match status" value="1"/>
</dbReference>
<organism evidence="13 14">
    <name type="scientific">Mikania micrantha</name>
    <name type="common">bitter vine</name>
    <dbReference type="NCBI Taxonomy" id="192012"/>
    <lineage>
        <taxon>Eukaryota</taxon>
        <taxon>Viridiplantae</taxon>
        <taxon>Streptophyta</taxon>
        <taxon>Embryophyta</taxon>
        <taxon>Tracheophyta</taxon>
        <taxon>Spermatophyta</taxon>
        <taxon>Magnoliopsida</taxon>
        <taxon>eudicotyledons</taxon>
        <taxon>Gunneridae</taxon>
        <taxon>Pentapetalae</taxon>
        <taxon>asterids</taxon>
        <taxon>campanulids</taxon>
        <taxon>Asterales</taxon>
        <taxon>Asteraceae</taxon>
        <taxon>Asteroideae</taxon>
        <taxon>Heliantheae alliance</taxon>
        <taxon>Eupatorieae</taxon>
        <taxon>Mikania</taxon>
    </lineage>
</organism>
<gene>
    <name evidence="13" type="ORF">E3N88_19875</name>
</gene>
<dbReference type="GO" id="GO:0051539">
    <property type="term" value="F:4 iron, 4 sulfur cluster binding"/>
    <property type="evidence" value="ECO:0007669"/>
    <property type="project" value="UniProtKB-KW"/>
</dbReference>
<name>A0A5N6NQT0_9ASTR</name>
<keyword evidence="3" id="KW-0004">4Fe-4S</keyword>
<evidence type="ECO:0000256" key="7">
    <source>
        <dbReference type="ARBA" id="ARBA00022679"/>
    </source>
</evidence>
<evidence type="ECO:0000256" key="2">
    <source>
        <dbReference type="ARBA" id="ARBA00004496"/>
    </source>
</evidence>
<keyword evidence="5" id="KW-0698">rRNA processing</keyword>
<comment type="caution">
    <text evidence="13">The sequence shown here is derived from an EMBL/GenBank/DDBJ whole genome shotgun (WGS) entry which is preliminary data.</text>
</comment>
<dbReference type="SUPFAM" id="SSF50249">
    <property type="entry name" value="Nucleic acid-binding proteins"/>
    <property type="match status" value="1"/>
</dbReference>
<dbReference type="InterPro" id="IPR007197">
    <property type="entry name" value="rSAM"/>
</dbReference>
<dbReference type="NCBIfam" id="TIGR00048">
    <property type="entry name" value="rRNA_mod_RlmN"/>
    <property type="match status" value="1"/>
</dbReference>
<accession>A0A5N6NQT0</accession>
<evidence type="ECO:0000313" key="14">
    <source>
        <dbReference type="Proteomes" id="UP000326396"/>
    </source>
</evidence>
<dbReference type="Pfam" id="PF04055">
    <property type="entry name" value="Radical_SAM"/>
    <property type="match status" value="1"/>
</dbReference>
<sequence length="680" mass="75890">MAEQIKQQPAFIKISELRPGAFGLNLTVKVVSSKAITTRGRNGTQGRNMRLAECLVGDETGIVVFTARNDQVDAMKDGSTVILRNAKIDMYKGSMRLAVDKWGRVEVTEPAAFSVKEDNNLSLIEFELVTVEDKLVRTNKKKAGGADAQQLHGFLNSLSTRKELVEAHAREIGSIKCVLVRFSYYVVRWEIGKSNKRIGTLTRLGSSAGATSYCIWIRHVKMATSTVFRRTTAASISPVFLRLSSFKQSPSLLSHIYHRHRSISTIATSHQASSPPFSQTQHHRCSSSSVEDGGFDLNDSQKVVLKGMRYKEFENWVTSQGYRPAQSLMLWKLLYGNNSKSIWAHSCEELEGLNKDLTMMLSKRAKLKALEVKDIITASDGTRKILFTLDDGLVIETVIIPNGDRGRNTVCVSSQVGCAMNCQFCFTGRHVFLSCLYILMGLKRNLTAAEIVEQAVFARCLFTSEVGSIRNVVFMGMGEPLQNIDNVIKAADIMVDEQGLHFSPNKVTISTSGLVPQIKQFLRESKCALAVSLNATTDEVRNWIMPINRKYNLKLLLDTLREELRYKHKYKVLFEYVLLSGVNDSIDDAKRIIDLVKGIPCKINLITFNPHSGSHFKPATNEKMVEFRNTLAEGGCVVFMRPSRGDDQMAACGQLGNPGELQPPLFKVPPRFQTLFEPLV</sequence>
<comment type="cofactor">
    <cofactor evidence="1">
        <name>[4Fe-4S] cluster</name>
        <dbReference type="ChEBI" id="CHEBI:49883"/>
    </cofactor>
</comment>
<dbReference type="OrthoDB" id="538249at2759"/>
<evidence type="ECO:0000256" key="9">
    <source>
        <dbReference type="ARBA" id="ARBA00022723"/>
    </source>
</evidence>
<keyword evidence="7" id="KW-0808">Transferase</keyword>
<dbReference type="Proteomes" id="UP000326396">
    <property type="component" value="Linkage Group LG18"/>
</dbReference>